<sequence length="271" mass="31740">MTEDLKDNILKELLKTGYPFELQVSNFFSKNSWSLDHNSYFIDKDENKGREIDLIAGIHRKNSGEKHYIELNWKLLIEIKQSNDKPWVVFSTRPSSFEKMLAFPKIKNYSGFSAPYNKIHGIFNSFGTKLGTRIGRSYYEAMAGNNKRDDIYKALSGVVKATSFVAESREKDLSSDRLFYYYEPIIIFNGKLFEAYLNDEEAIEVTQVDYMQVSFNYLSPNYDKGRYIVQIVTTDYLSKFLEETELKVNNIYDRLKKLEEEHISEEVSMKK</sequence>
<organism evidence="1 2">
    <name type="scientific">Cohnella thailandensis</name>
    <dbReference type="NCBI Taxonomy" id="557557"/>
    <lineage>
        <taxon>Bacteria</taxon>
        <taxon>Bacillati</taxon>
        <taxon>Bacillota</taxon>
        <taxon>Bacilli</taxon>
        <taxon>Bacillales</taxon>
        <taxon>Paenibacillaceae</taxon>
        <taxon>Cohnella</taxon>
    </lineage>
</organism>
<comment type="caution">
    <text evidence="1">The sequence shown here is derived from an EMBL/GenBank/DDBJ whole genome shotgun (WGS) entry which is preliminary data.</text>
</comment>
<dbReference type="AlphaFoldDB" id="A0A841SSL5"/>
<evidence type="ECO:0000313" key="2">
    <source>
        <dbReference type="Proteomes" id="UP000535838"/>
    </source>
</evidence>
<keyword evidence="2" id="KW-1185">Reference proteome</keyword>
<dbReference type="EMBL" id="JACJVQ010000002">
    <property type="protein sequence ID" value="MBB6632617.1"/>
    <property type="molecule type" value="Genomic_DNA"/>
</dbReference>
<dbReference type="RefSeq" id="WP_185117864.1">
    <property type="nucleotide sequence ID" value="NZ_JACJVQ010000002.1"/>
</dbReference>
<dbReference type="Proteomes" id="UP000535838">
    <property type="component" value="Unassembled WGS sequence"/>
</dbReference>
<gene>
    <name evidence="1" type="ORF">H7B67_00575</name>
</gene>
<reference evidence="1 2" key="1">
    <citation type="submission" date="2020-08" db="EMBL/GenBank/DDBJ databases">
        <title>Cohnella phylogeny.</title>
        <authorList>
            <person name="Dunlap C."/>
        </authorList>
    </citation>
    <scope>NUCLEOTIDE SEQUENCE [LARGE SCALE GENOMIC DNA]</scope>
    <source>
        <strain evidence="1 2">DSM 25241</strain>
    </source>
</reference>
<protein>
    <submittedName>
        <fullName evidence="1">Uncharacterized protein</fullName>
    </submittedName>
</protein>
<proteinExistence type="predicted"/>
<name>A0A841SSL5_9BACL</name>
<evidence type="ECO:0000313" key="1">
    <source>
        <dbReference type="EMBL" id="MBB6632617.1"/>
    </source>
</evidence>
<accession>A0A841SSL5</accession>